<accession>A0ACA9SKW7</accession>
<reference evidence="1" key="1">
    <citation type="submission" date="2021-06" db="EMBL/GenBank/DDBJ databases">
        <authorList>
            <person name="Kallberg Y."/>
            <person name="Tangrot J."/>
            <person name="Rosling A."/>
        </authorList>
    </citation>
    <scope>NUCLEOTIDE SEQUENCE</scope>
    <source>
        <strain evidence="1">MA461A</strain>
    </source>
</reference>
<protein>
    <submittedName>
        <fullName evidence="1">22055_t:CDS:1</fullName>
    </submittedName>
</protein>
<dbReference type="EMBL" id="CAJVQC010131944">
    <property type="protein sequence ID" value="CAG8841849.1"/>
    <property type="molecule type" value="Genomic_DNA"/>
</dbReference>
<organism evidence="1 2">
    <name type="scientific">Racocetra persica</name>
    <dbReference type="NCBI Taxonomy" id="160502"/>
    <lineage>
        <taxon>Eukaryota</taxon>
        <taxon>Fungi</taxon>
        <taxon>Fungi incertae sedis</taxon>
        <taxon>Mucoromycota</taxon>
        <taxon>Glomeromycotina</taxon>
        <taxon>Glomeromycetes</taxon>
        <taxon>Diversisporales</taxon>
        <taxon>Gigasporaceae</taxon>
        <taxon>Racocetra</taxon>
    </lineage>
</organism>
<feature type="non-terminal residue" evidence="1">
    <location>
        <position position="86"/>
    </location>
</feature>
<sequence>MTIQKNLFRLILKDLNESSIGQIYPVTVPMLIDNTWSKYFNETYQLYKEAKHGNRIKMLAYSYHLGSLVLACPHHKEIQVHPKTKI</sequence>
<evidence type="ECO:0000313" key="1">
    <source>
        <dbReference type="EMBL" id="CAG8841849.1"/>
    </source>
</evidence>
<keyword evidence="2" id="KW-1185">Reference proteome</keyword>
<gene>
    <name evidence="1" type="ORF">RPERSI_LOCUS32052</name>
</gene>
<proteinExistence type="predicted"/>
<evidence type="ECO:0000313" key="2">
    <source>
        <dbReference type="Proteomes" id="UP000789920"/>
    </source>
</evidence>
<comment type="caution">
    <text evidence="1">The sequence shown here is derived from an EMBL/GenBank/DDBJ whole genome shotgun (WGS) entry which is preliminary data.</text>
</comment>
<dbReference type="Proteomes" id="UP000789920">
    <property type="component" value="Unassembled WGS sequence"/>
</dbReference>
<name>A0ACA9SKW7_9GLOM</name>